<evidence type="ECO:0000256" key="3">
    <source>
        <dbReference type="ARBA" id="ARBA00006047"/>
    </source>
</evidence>
<evidence type="ECO:0000256" key="10">
    <source>
        <dbReference type="SAM" id="MobiDB-lite"/>
    </source>
</evidence>
<dbReference type="GO" id="GO:0030170">
    <property type="term" value="F:pyridoxal phosphate binding"/>
    <property type="evidence" value="ECO:0007669"/>
    <property type="project" value="InterPro"/>
</dbReference>
<dbReference type="OMA" id="RWIRTHQ"/>
<gene>
    <name evidence="11" type="ORF">CBR_g49315</name>
</gene>
<dbReference type="FunFam" id="3.40.50.2000:FF:000002">
    <property type="entry name" value="Alpha-1,4 glucan phosphorylase"/>
    <property type="match status" value="1"/>
</dbReference>
<dbReference type="STRING" id="69332.A0A388M4U6"/>
<evidence type="ECO:0000256" key="4">
    <source>
        <dbReference type="ARBA" id="ARBA00022533"/>
    </source>
</evidence>
<dbReference type="OrthoDB" id="9215500at2759"/>
<keyword evidence="4" id="KW-0021">Allosteric enzyme</keyword>
<evidence type="ECO:0000256" key="5">
    <source>
        <dbReference type="ARBA" id="ARBA00022676"/>
    </source>
</evidence>
<dbReference type="SUPFAM" id="SSF53756">
    <property type="entry name" value="UDP-Glycosyltransferase/glycogen phosphorylase"/>
    <property type="match status" value="1"/>
</dbReference>
<dbReference type="EC" id="2.4.1.1" evidence="9"/>
<evidence type="ECO:0000256" key="9">
    <source>
        <dbReference type="RuleBase" id="RU000587"/>
    </source>
</evidence>
<evidence type="ECO:0000256" key="7">
    <source>
        <dbReference type="ARBA" id="ARBA00022898"/>
    </source>
</evidence>
<comment type="catalytic activity">
    <reaction evidence="1 9">
        <text>[(1-&gt;4)-alpha-D-glucosyl](n) + phosphate = [(1-&gt;4)-alpha-D-glucosyl](n-1) + alpha-D-glucose 1-phosphate</text>
        <dbReference type="Rhea" id="RHEA:41732"/>
        <dbReference type="Rhea" id="RHEA-COMP:9584"/>
        <dbReference type="Rhea" id="RHEA-COMP:9586"/>
        <dbReference type="ChEBI" id="CHEBI:15444"/>
        <dbReference type="ChEBI" id="CHEBI:43474"/>
        <dbReference type="ChEBI" id="CHEBI:58601"/>
        <dbReference type="EC" id="2.4.1.1"/>
    </reaction>
</comment>
<dbReference type="FunFam" id="3.40.50.2000:FF:000003">
    <property type="entry name" value="Alpha-1,4 glucan phosphorylase"/>
    <property type="match status" value="1"/>
</dbReference>
<evidence type="ECO:0000313" key="11">
    <source>
        <dbReference type="EMBL" id="GBG89525.1"/>
    </source>
</evidence>
<dbReference type="InterPro" id="IPR035090">
    <property type="entry name" value="Pyridoxal_P_attach_site"/>
</dbReference>
<keyword evidence="7 9" id="KW-0663">Pyridoxal phosphate</keyword>
<name>A0A388M4U6_CHABU</name>
<dbReference type="PANTHER" id="PTHR11468:SF30">
    <property type="entry name" value="ALPHA-1,4 GLUCAN PHOSPHORYLASE"/>
    <property type="match status" value="1"/>
</dbReference>
<dbReference type="PROSITE" id="PS00102">
    <property type="entry name" value="PHOSPHORYLASE"/>
    <property type="match status" value="1"/>
</dbReference>
<dbReference type="Pfam" id="PF00343">
    <property type="entry name" value="Phosphorylase"/>
    <property type="match status" value="1"/>
</dbReference>
<dbReference type="GO" id="GO:0005980">
    <property type="term" value="P:glycogen catabolic process"/>
    <property type="evidence" value="ECO:0007669"/>
    <property type="project" value="TreeGrafter"/>
</dbReference>
<keyword evidence="12" id="KW-1185">Reference proteome</keyword>
<proteinExistence type="inferred from homology"/>
<dbReference type="Gramene" id="GBG89525">
    <property type="protein sequence ID" value="GBG89525"/>
    <property type="gene ID" value="CBR_g49315"/>
</dbReference>
<dbReference type="AlphaFoldDB" id="A0A388M4U6"/>
<evidence type="ECO:0000256" key="6">
    <source>
        <dbReference type="ARBA" id="ARBA00022679"/>
    </source>
</evidence>
<feature type="compositionally biased region" description="Low complexity" evidence="10">
    <location>
        <begin position="161"/>
        <end position="173"/>
    </location>
</feature>
<evidence type="ECO:0000256" key="2">
    <source>
        <dbReference type="ARBA" id="ARBA00001933"/>
    </source>
</evidence>
<evidence type="ECO:0000256" key="1">
    <source>
        <dbReference type="ARBA" id="ARBA00001275"/>
    </source>
</evidence>
<dbReference type="Proteomes" id="UP000265515">
    <property type="component" value="Unassembled WGS sequence"/>
</dbReference>
<dbReference type="GO" id="GO:0008184">
    <property type="term" value="F:glycogen phosphorylase activity"/>
    <property type="evidence" value="ECO:0007669"/>
    <property type="project" value="InterPro"/>
</dbReference>
<keyword evidence="6 9" id="KW-0808">Transferase</keyword>
<feature type="compositionally biased region" description="Gly residues" evidence="10">
    <location>
        <begin position="151"/>
        <end position="160"/>
    </location>
</feature>
<comment type="similarity">
    <text evidence="3 9">Belongs to the glycogen phosphorylase family.</text>
</comment>
<dbReference type="NCBIfam" id="TIGR02093">
    <property type="entry name" value="P_ylase"/>
    <property type="match status" value="1"/>
</dbReference>
<comment type="cofactor">
    <cofactor evidence="2 9">
        <name>pyridoxal 5'-phosphate</name>
        <dbReference type="ChEBI" id="CHEBI:597326"/>
    </cofactor>
</comment>
<dbReference type="PANTHER" id="PTHR11468">
    <property type="entry name" value="GLYCOGEN PHOSPHORYLASE"/>
    <property type="match status" value="1"/>
</dbReference>
<sequence length="1170" mass="130335">MAVASRVTHWATAAGRCAELPIGRVEAGGGADCATRQATKSGHGIGYAVPGTASCRPEPSASQSPSSSSSVVSFSACARFRASRRRLPSSDFVGESGTLTERCLHLRGIRRGGGGGGGVGGLSLALNRAGGWTRVGGSACQWGCRSRSGMGRTGPRGGGTTSSSCASSPFSPRGLRRFDDSPPSRRWGKYVGEEVGRVVAVADAAGGRVGQGGSGSSTSTAAILNKESVAEEPGFTINIDNEADEKYTLVEVAGQNRRGLLLNMMSIFRDLGMQVMRANVDTVGSKAQNVFYVLNSTGQKLTDDERGSLRKPLEAYASAVWEEGKPTPAVRSVVPLVEQEKMSPENQVRHRLMEIRIRNDVLSVEESIVNHVERTVAGNRYDFDTTEAYHAVAHSVRDRLIESWTDTEVYFQKVNPKRVFYLSMEFLMGRSLLNCLYNLDVKNLYTEAVSQLGFKLEDLVEEERDAALGNGGLGRLAACFLDSMASMNYPGWGYGIRYQYGMFRQLILNGFQHEQPDYWLTFCNPWEIERANVNYEIQFYGHVESYTDSQNRQRFRWVAGEQVQAVAYDNPVPGYATENTINLRLWAGKPSSEFDLQSFNTGDYVAAILAKQRAESISSVLYPDDRTNQGKELRLKQQHFLCSATLQDILRSFKEKEKDITKLPEKVSLQLNDTHPTIGVAELMRLLMDQEGLGWTKSWDVVTKVFSFTNHTVLPEALEKWPVSLMERLLPRHMQIIYQINFNFIQSMKSKVGDDYSKVARMSIIEEADVKYVRMANLAVVASHTVNGVAQIHSELIKHTIFKEFYEIWPHKFQNKTNGVTQRRWLAFCNPGLRAIITEVVGSEDWITDLPLVKALAAKADDPELQERWRAVKLDNKRKLANLILKLTGVKVNLEAMFDIQVKRIHEYKRQLLNILQVIHRYEKIKRMSPEEKKNVVPRVIVIGGKAAPGYEMAKRIIKLVSAVGEVVNNDPSIGDLLKVFFLPDYNVSLAEAIIPASDLSQHISTAGTEASGTSNMKFAMNGGLIIGTMDGANVEIAEEIGEENMFIFGVRANEVPRLRAERRLFRTDPRFNQVLNVIRSGQFGWADYFTPIIEVLDGPSGGDYYLLGNDFASYLDAQALVDDTWRDKEKWTRMTILSTAGSGKFSSDRTIHEYAKDIWHIDQCKVPSP</sequence>
<dbReference type="GO" id="GO:0005737">
    <property type="term" value="C:cytoplasm"/>
    <property type="evidence" value="ECO:0007669"/>
    <property type="project" value="TreeGrafter"/>
</dbReference>
<keyword evidence="5 9" id="KW-0328">Glycosyltransferase</keyword>
<comment type="function">
    <text evidence="9">Allosteric enzyme that catalyzes the rate-limiting step in glycogen catabolism, the phosphorolytic cleavage of glycogen to produce glucose-1-phosphate, and plays a central role in maintaining cellular and organismal glucose homeostasis.</text>
</comment>
<reference evidence="11 12" key="1">
    <citation type="journal article" date="2018" name="Cell">
        <title>The Chara Genome: Secondary Complexity and Implications for Plant Terrestrialization.</title>
        <authorList>
            <person name="Nishiyama T."/>
            <person name="Sakayama H."/>
            <person name="Vries J.D."/>
            <person name="Buschmann H."/>
            <person name="Saint-Marcoux D."/>
            <person name="Ullrich K.K."/>
            <person name="Haas F.B."/>
            <person name="Vanderstraeten L."/>
            <person name="Becker D."/>
            <person name="Lang D."/>
            <person name="Vosolsobe S."/>
            <person name="Rombauts S."/>
            <person name="Wilhelmsson P.K.I."/>
            <person name="Janitza P."/>
            <person name="Kern R."/>
            <person name="Heyl A."/>
            <person name="Rumpler F."/>
            <person name="Villalobos L.I.A.C."/>
            <person name="Clay J.M."/>
            <person name="Skokan R."/>
            <person name="Toyoda A."/>
            <person name="Suzuki Y."/>
            <person name="Kagoshima H."/>
            <person name="Schijlen E."/>
            <person name="Tajeshwar N."/>
            <person name="Catarino B."/>
            <person name="Hetherington A.J."/>
            <person name="Saltykova A."/>
            <person name="Bonnot C."/>
            <person name="Breuninger H."/>
            <person name="Symeonidi A."/>
            <person name="Radhakrishnan G.V."/>
            <person name="Van Nieuwerburgh F."/>
            <person name="Deforce D."/>
            <person name="Chang C."/>
            <person name="Karol K.G."/>
            <person name="Hedrich R."/>
            <person name="Ulvskov P."/>
            <person name="Glockner G."/>
            <person name="Delwiche C.F."/>
            <person name="Petrasek J."/>
            <person name="Van de Peer Y."/>
            <person name="Friml J."/>
            <person name="Beilby M."/>
            <person name="Dolan L."/>
            <person name="Kohara Y."/>
            <person name="Sugano S."/>
            <person name="Fujiyama A."/>
            <person name="Delaux P.-M."/>
            <person name="Quint M."/>
            <person name="TheiBen G."/>
            <person name="Hagemann M."/>
            <person name="Harholt J."/>
            <person name="Dunand C."/>
            <person name="Zachgo S."/>
            <person name="Langdale J."/>
            <person name="Maumus F."/>
            <person name="Straeten D.V.D."/>
            <person name="Gould S.B."/>
            <person name="Rensing S.A."/>
        </authorList>
    </citation>
    <scope>NUCLEOTIDE SEQUENCE [LARGE SCALE GENOMIC DNA]</scope>
    <source>
        <strain evidence="11 12">S276</strain>
    </source>
</reference>
<dbReference type="CDD" id="cd04300">
    <property type="entry name" value="GT35_Glycogen_Phosphorylase"/>
    <property type="match status" value="1"/>
</dbReference>
<dbReference type="InterPro" id="IPR000811">
    <property type="entry name" value="Glyco_trans_35"/>
</dbReference>
<feature type="region of interest" description="Disordered" evidence="10">
    <location>
        <begin position="146"/>
        <end position="183"/>
    </location>
</feature>
<protein>
    <recommendedName>
        <fullName evidence="9">Alpha-1,4 glucan phosphorylase</fullName>
        <ecNumber evidence="9">2.4.1.1</ecNumber>
    </recommendedName>
</protein>
<comment type="caution">
    <text evidence="11">The sequence shown here is derived from an EMBL/GenBank/DDBJ whole genome shotgun (WGS) entry which is preliminary data.</text>
</comment>
<dbReference type="InterPro" id="IPR011833">
    <property type="entry name" value="Glycg_phsphrylas"/>
</dbReference>
<evidence type="ECO:0000256" key="8">
    <source>
        <dbReference type="ARBA" id="ARBA00023277"/>
    </source>
</evidence>
<accession>A0A388M4U6</accession>
<dbReference type="EMBL" id="BFEA01000742">
    <property type="protein sequence ID" value="GBG89525.1"/>
    <property type="molecule type" value="Genomic_DNA"/>
</dbReference>
<dbReference type="Gene3D" id="3.40.50.2000">
    <property type="entry name" value="Glycogen Phosphorylase B"/>
    <property type="match status" value="2"/>
</dbReference>
<keyword evidence="8 9" id="KW-0119">Carbohydrate metabolism</keyword>
<dbReference type="Pfam" id="PF24931">
    <property type="entry name" value="ACT_ACR9_3rd"/>
    <property type="match status" value="1"/>
</dbReference>
<organism evidence="11 12">
    <name type="scientific">Chara braunii</name>
    <name type="common">Braun's stonewort</name>
    <dbReference type="NCBI Taxonomy" id="69332"/>
    <lineage>
        <taxon>Eukaryota</taxon>
        <taxon>Viridiplantae</taxon>
        <taxon>Streptophyta</taxon>
        <taxon>Charophyceae</taxon>
        <taxon>Charales</taxon>
        <taxon>Characeae</taxon>
        <taxon>Chara</taxon>
    </lineage>
</organism>
<evidence type="ECO:0000313" key="12">
    <source>
        <dbReference type="Proteomes" id="UP000265515"/>
    </source>
</evidence>